<evidence type="ECO:0000313" key="4">
    <source>
        <dbReference type="Proteomes" id="UP000070539"/>
    </source>
</evidence>
<dbReference type="Proteomes" id="UP000070539">
    <property type="component" value="Unassembled WGS sequence"/>
</dbReference>
<reference evidence="2 4" key="1">
    <citation type="submission" date="2016-01" db="EMBL/GenBank/DDBJ databases">
        <title>Genome sequence of Clostridium neopropionicum X4, DSM-3847.</title>
        <authorList>
            <person name="Poehlein A."/>
            <person name="Beck M.H."/>
            <person name="Bengelsdorf F.R."/>
            <person name="Daniel R."/>
            <person name="Duerre P."/>
        </authorList>
    </citation>
    <scope>NUCLEOTIDE SEQUENCE [LARGE SCALE GENOMIC DNA]</scope>
    <source>
        <strain evidence="2 4">DSM-3847</strain>
    </source>
</reference>
<dbReference type="RefSeq" id="WP_066083801.1">
    <property type="nucleotide sequence ID" value="NZ_LRVM01000001.1"/>
</dbReference>
<keyword evidence="1" id="KW-0812">Transmembrane</keyword>
<dbReference type="EMBL" id="LRVM01000001">
    <property type="protein sequence ID" value="KXL54212.1"/>
    <property type="molecule type" value="Genomic_DNA"/>
</dbReference>
<dbReference type="InterPro" id="IPR036259">
    <property type="entry name" value="MFS_trans_sf"/>
</dbReference>
<accession>A0A136WI39</accession>
<evidence type="ECO:0000313" key="3">
    <source>
        <dbReference type="EMBL" id="KXL54337.1"/>
    </source>
</evidence>
<feature type="transmembrane region" description="Helical" evidence="1">
    <location>
        <begin position="104"/>
        <end position="124"/>
    </location>
</feature>
<dbReference type="AlphaFoldDB" id="A0A136WI39"/>
<feature type="transmembrane region" description="Helical" evidence="1">
    <location>
        <begin position="9"/>
        <end position="27"/>
    </location>
</feature>
<keyword evidence="1" id="KW-1133">Transmembrane helix</keyword>
<proteinExistence type="predicted"/>
<organism evidence="2 4">
    <name type="scientific">Anaerotignum neopropionicum</name>
    <dbReference type="NCBI Taxonomy" id="36847"/>
    <lineage>
        <taxon>Bacteria</taxon>
        <taxon>Bacillati</taxon>
        <taxon>Bacillota</taxon>
        <taxon>Clostridia</taxon>
        <taxon>Lachnospirales</taxon>
        <taxon>Anaerotignaceae</taxon>
        <taxon>Anaerotignum</taxon>
    </lineage>
</organism>
<keyword evidence="4" id="KW-1185">Reference proteome</keyword>
<comment type="caution">
    <text evidence="2">The sequence shown here is derived from an EMBL/GenBank/DDBJ whole genome shotgun (WGS) entry which is preliminary data.</text>
</comment>
<keyword evidence="1" id="KW-0472">Membrane</keyword>
<sequence>MKVYSWKTLLVSIVLGGGFFVFTILRFNGLEDFVQLIFLAYYIIDGLCVSFSEDCYKEYVKRVERAKRVNGKLFGKFTFLVRWSPMFFIVLGFCVVMLLPTWEWFLWLCLLSALASGIYISTVYRKHMKIEEEEEQIASEKSDDSHTI</sequence>
<dbReference type="Gene3D" id="1.20.1740.10">
    <property type="entry name" value="Amino acid/polyamine transporter I"/>
    <property type="match status" value="1"/>
</dbReference>
<dbReference type="OrthoDB" id="6443639at2"/>
<gene>
    <name evidence="2" type="ORF">CLNEO_03140</name>
    <name evidence="3" type="ORF">CLNEO_04430</name>
</gene>
<feature type="transmembrane region" description="Helical" evidence="1">
    <location>
        <begin position="73"/>
        <end position="98"/>
    </location>
</feature>
<dbReference type="STRING" id="36847.CLNEO_03140"/>
<dbReference type="EMBL" id="LRVM01000001">
    <property type="protein sequence ID" value="KXL54337.1"/>
    <property type="molecule type" value="Genomic_DNA"/>
</dbReference>
<name>A0A136WI39_9FIRM</name>
<evidence type="ECO:0000313" key="2">
    <source>
        <dbReference type="EMBL" id="KXL54212.1"/>
    </source>
</evidence>
<dbReference type="SUPFAM" id="SSF103473">
    <property type="entry name" value="MFS general substrate transporter"/>
    <property type="match status" value="1"/>
</dbReference>
<feature type="transmembrane region" description="Helical" evidence="1">
    <location>
        <begin position="33"/>
        <end position="52"/>
    </location>
</feature>
<protein>
    <submittedName>
        <fullName evidence="2">Uncharacterized protein</fullName>
    </submittedName>
</protein>
<evidence type="ECO:0000256" key="1">
    <source>
        <dbReference type="SAM" id="Phobius"/>
    </source>
</evidence>